<organism evidence="1 2">
    <name type="scientific">Pseudoalteromonas neustonica</name>
    <dbReference type="NCBI Taxonomy" id="1840331"/>
    <lineage>
        <taxon>Bacteria</taxon>
        <taxon>Pseudomonadati</taxon>
        <taxon>Pseudomonadota</taxon>
        <taxon>Gammaproteobacteria</taxon>
        <taxon>Alteromonadales</taxon>
        <taxon>Pseudoalteromonadaceae</taxon>
        <taxon>Pseudoalteromonas</taxon>
    </lineage>
</organism>
<dbReference type="RefSeq" id="WP_169326920.1">
    <property type="nucleotide sequence ID" value="NZ_JBBMQU010000031.1"/>
</dbReference>
<name>A0ABU9U6T5_9GAMM</name>
<dbReference type="Proteomes" id="UP001388366">
    <property type="component" value="Unassembled WGS sequence"/>
</dbReference>
<accession>A0ABU9U6T5</accession>
<dbReference type="EMBL" id="JBBMQU010000031">
    <property type="protein sequence ID" value="MEM5552126.1"/>
    <property type="molecule type" value="Genomic_DNA"/>
</dbReference>
<gene>
    <name evidence="1" type="ORF">WNY63_15485</name>
</gene>
<sequence>MARYFDIRKQERDKLTGLEIFEITPVIVGGSPEDPENKTLLTRQQHIEACRYWNNVIRELRTQQK</sequence>
<comment type="caution">
    <text evidence="1">The sequence shown here is derived from an EMBL/GenBank/DDBJ whole genome shotgun (WGS) entry which is preliminary data.</text>
</comment>
<keyword evidence="2" id="KW-1185">Reference proteome</keyword>
<evidence type="ECO:0000313" key="1">
    <source>
        <dbReference type="EMBL" id="MEM5552126.1"/>
    </source>
</evidence>
<evidence type="ECO:0000313" key="2">
    <source>
        <dbReference type="Proteomes" id="UP001388366"/>
    </source>
</evidence>
<protein>
    <recommendedName>
        <fullName evidence="3">DUF4160 domain-containing protein</fullName>
    </recommendedName>
</protein>
<proteinExistence type="predicted"/>
<evidence type="ECO:0008006" key="3">
    <source>
        <dbReference type="Google" id="ProtNLM"/>
    </source>
</evidence>
<reference evidence="1 2" key="1">
    <citation type="submission" date="2024-03" db="EMBL/GenBank/DDBJ databases">
        <title>Community enrichment and isolation of bacterial strains for fucoidan degradation.</title>
        <authorList>
            <person name="Sichert A."/>
        </authorList>
    </citation>
    <scope>NUCLEOTIDE SEQUENCE [LARGE SCALE GENOMIC DNA]</scope>
    <source>
        <strain evidence="1 2">AS81</strain>
    </source>
</reference>